<dbReference type="CDD" id="cd03375">
    <property type="entry name" value="TPP_OGFOR"/>
    <property type="match status" value="1"/>
</dbReference>
<feature type="domain" description="Thiamine pyrophosphate enzyme TPP-binding" evidence="2">
    <location>
        <begin position="58"/>
        <end position="205"/>
    </location>
</feature>
<proteinExistence type="predicted"/>
<name>A0ABT6REB7_9BACT</name>
<dbReference type="Gene3D" id="3.40.50.970">
    <property type="match status" value="1"/>
</dbReference>
<reference evidence="3 4" key="1">
    <citation type="submission" date="2023-05" db="EMBL/GenBank/DDBJ databases">
        <title>Genome sequence of Pinibacter sp. MAH-24.</title>
        <authorList>
            <person name="Huq M.A."/>
        </authorList>
    </citation>
    <scope>NUCLEOTIDE SEQUENCE [LARGE SCALE GENOMIC DNA]</scope>
    <source>
        <strain evidence="3 4">MAH-24</strain>
    </source>
</reference>
<dbReference type="EMBL" id="JASBRG010000007">
    <property type="protein sequence ID" value="MDI3320921.1"/>
    <property type="molecule type" value="Genomic_DNA"/>
</dbReference>
<sequence>METIATDETMRLTPKDFAPEADVKWCPGCGDYSILKQVQTIFPDLGVPKENFVFISGIGCSSRFTYYMDTYGMHSIHGRAAAIASGVKAANPELSVWVISGDGDSLSIGGNHFIHLMRKNFDINYLMFNNQIYSLTKGQYSPLSEKGKITKTSPYGSIEEPFNSIELALSAKASFVARTLDRDPKHMQGILKRAHAHKGTSFVEVYQNCPVFNDGAFFSFSEKETKNEDAIRLEHGKPLVFGNNNEKGIRLDGLTPVIVNLQEQNISADDLWIHDEHDKTKAIFIARFFDTTFNNVAFPRPFGVIYSQERPVYEEILSAQIDHLTACKGKMSLDQILSGEKTWTIGGPEL</sequence>
<dbReference type="Proteomes" id="UP001226434">
    <property type="component" value="Unassembled WGS sequence"/>
</dbReference>
<keyword evidence="1" id="KW-0560">Oxidoreductase</keyword>
<keyword evidence="4" id="KW-1185">Reference proteome</keyword>
<evidence type="ECO:0000313" key="4">
    <source>
        <dbReference type="Proteomes" id="UP001226434"/>
    </source>
</evidence>
<dbReference type="InterPro" id="IPR029061">
    <property type="entry name" value="THDP-binding"/>
</dbReference>
<evidence type="ECO:0000313" key="3">
    <source>
        <dbReference type="EMBL" id="MDI3320921.1"/>
    </source>
</evidence>
<protein>
    <submittedName>
        <fullName evidence="3">2-oxoacid:ferredoxin oxidoreductase subunit beta</fullName>
    </submittedName>
</protein>
<dbReference type="InterPro" id="IPR011766">
    <property type="entry name" value="TPP_enzyme_TPP-bd"/>
</dbReference>
<organism evidence="3 4">
    <name type="scientific">Pinibacter soli</name>
    <dbReference type="NCBI Taxonomy" id="3044211"/>
    <lineage>
        <taxon>Bacteria</taxon>
        <taxon>Pseudomonadati</taxon>
        <taxon>Bacteroidota</taxon>
        <taxon>Chitinophagia</taxon>
        <taxon>Chitinophagales</taxon>
        <taxon>Chitinophagaceae</taxon>
        <taxon>Pinibacter</taxon>
    </lineage>
</organism>
<dbReference type="Pfam" id="PF02775">
    <property type="entry name" value="TPP_enzyme_C"/>
    <property type="match status" value="1"/>
</dbReference>
<evidence type="ECO:0000259" key="2">
    <source>
        <dbReference type="Pfam" id="PF02775"/>
    </source>
</evidence>
<dbReference type="PANTHER" id="PTHR48084">
    <property type="entry name" value="2-OXOGLUTARATE OXIDOREDUCTASE SUBUNIT KORB-RELATED"/>
    <property type="match status" value="1"/>
</dbReference>
<evidence type="ECO:0000256" key="1">
    <source>
        <dbReference type="ARBA" id="ARBA00023002"/>
    </source>
</evidence>
<dbReference type="InterPro" id="IPR051457">
    <property type="entry name" value="2-oxoacid:Fd_oxidoreductase"/>
</dbReference>
<gene>
    <name evidence="3" type="ORF">QJ048_14110</name>
</gene>
<dbReference type="SUPFAM" id="SSF52518">
    <property type="entry name" value="Thiamin diphosphate-binding fold (THDP-binding)"/>
    <property type="match status" value="1"/>
</dbReference>
<comment type="caution">
    <text evidence="3">The sequence shown here is derived from an EMBL/GenBank/DDBJ whole genome shotgun (WGS) entry which is preliminary data.</text>
</comment>
<dbReference type="PANTHER" id="PTHR48084:SF4">
    <property type="entry name" value="2-OXOGLUTARATE OXIDOREDUCTASE SUBUNIT KORB"/>
    <property type="match status" value="1"/>
</dbReference>
<dbReference type="RefSeq" id="WP_282335023.1">
    <property type="nucleotide sequence ID" value="NZ_JASBRG010000007.1"/>
</dbReference>
<accession>A0ABT6REB7</accession>